<protein>
    <recommendedName>
        <fullName evidence="4">Transcription regulator PadR N-terminal domain-containing protein</fullName>
    </recommendedName>
</protein>
<dbReference type="Pfam" id="PF03551">
    <property type="entry name" value="PadR"/>
    <property type="match status" value="1"/>
</dbReference>
<dbReference type="EMBL" id="UOFX01000063">
    <property type="protein sequence ID" value="VAX10139.1"/>
    <property type="molecule type" value="Genomic_DNA"/>
</dbReference>
<dbReference type="AlphaFoldDB" id="A0A3B1AVR9"/>
<reference evidence="3" key="1">
    <citation type="submission" date="2018-06" db="EMBL/GenBank/DDBJ databases">
        <authorList>
            <person name="Zhirakovskaya E."/>
        </authorList>
    </citation>
    <scope>NUCLEOTIDE SEQUENCE</scope>
</reference>
<dbReference type="Pfam" id="PF10400">
    <property type="entry name" value="Vir_act_alpha_C"/>
    <property type="match status" value="1"/>
</dbReference>
<accession>A0A3B1AVR9</accession>
<proteinExistence type="predicted"/>
<dbReference type="PANTHER" id="PTHR43252">
    <property type="entry name" value="TRANSCRIPTIONAL REGULATOR YQJI"/>
    <property type="match status" value="1"/>
</dbReference>
<dbReference type="Gene3D" id="1.10.10.10">
    <property type="entry name" value="Winged helix-like DNA-binding domain superfamily/Winged helix DNA-binding domain"/>
    <property type="match status" value="1"/>
</dbReference>
<dbReference type="InterPro" id="IPR005149">
    <property type="entry name" value="Tscrpt_reg_PadR_N"/>
</dbReference>
<evidence type="ECO:0008006" key="4">
    <source>
        <dbReference type="Google" id="ProtNLM"/>
    </source>
</evidence>
<evidence type="ECO:0000259" key="1">
    <source>
        <dbReference type="Pfam" id="PF03551"/>
    </source>
</evidence>
<dbReference type="Gene3D" id="6.10.140.1570">
    <property type="match status" value="1"/>
</dbReference>
<sequence length="176" mass="19848">MNVKTLCLGTLCLGDSTGYEIKKLFEASFSHFHNASYGSIYPALNQLLQEDLVSCRIEPGEKHPNRKLFSVNNQGRKAFVAELASTPPKEHIRSEFLVLMFFAHLLTTERLREILEQIATYYENELAHLNSLTNCPEHPPGICFAINYGIASCQAKLDTIRNQGKTLLKQHRKALG</sequence>
<name>A0A3B1AVR9_9ZZZZ</name>
<organism evidence="3">
    <name type="scientific">hydrothermal vent metagenome</name>
    <dbReference type="NCBI Taxonomy" id="652676"/>
    <lineage>
        <taxon>unclassified sequences</taxon>
        <taxon>metagenomes</taxon>
        <taxon>ecological metagenomes</taxon>
    </lineage>
</organism>
<dbReference type="SUPFAM" id="SSF46785">
    <property type="entry name" value="Winged helix' DNA-binding domain"/>
    <property type="match status" value="1"/>
</dbReference>
<dbReference type="InterPro" id="IPR036388">
    <property type="entry name" value="WH-like_DNA-bd_sf"/>
</dbReference>
<gene>
    <name evidence="3" type="ORF">MNBD_GAMMA26-1320</name>
</gene>
<evidence type="ECO:0000259" key="2">
    <source>
        <dbReference type="Pfam" id="PF10400"/>
    </source>
</evidence>
<dbReference type="PANTHER" id="PTHR43252:SF6">
    <property type="entry name" value="NEGATIVE TRANSCRIPTION REGULATOR PADR"/>
    <property type="match status" value="1"/>
</dbReference>
<evidence type="ECO:0000313" key="3">
    <source>
        <dbReference type="EMBL" id="VAX10139.1"/>
    </source>
</evidence>
<feature type="domain" description="Transcription regulator PadR N-terminal" evidence="1">
    <location>
        <begin position="9"/>
        <end position="79"/>
    </location>
</feature>
<dbReference type="InterPro" id="IPR018309">
    <property type="entry name" value="Tscrpt_reg_PadR_C"/>
</dbReference>
<dbReference type="InterPro" id="IPR036390">
    <property type="entry name" value="WH_DNA-bd_sf"/>
</dbReference>
<feature type="domain" description="Transcription regulator PadR C-terminal" evidence="2">
    <location>
        <begin position="92"/>
        <end position="133"/>
    </location>
</feature>